<proteinExistence type="predicted"/>
<dbReference type="OrthoDB" id="7107860at2"/>
<dbReference type="Proteomes" id="UP000265745">
    <property type="component" value="Unassembled WGS sequence"/>
</dbReference>
<keyword evidence="1" id="KW-1133">Transmembrane helix</keyword>
<reference evidence="2 3" key="1">
    <citation type="submission" date="2018-06" db="EMBL/GenBank/DDBJ databases">
        <title>Pseudomonas jilinensis sp. nov., isolated from the production water of Jilin Oilfield in China.</title>
        <authorList>
            <person name="Wang J."/>
        </authorList>
    </citation>
    <scope>NUCLEOTIDE SEQUENCE [LARGE SCALE GENOMIC DNA]</scope>
    <source>
        <strain evidence="2 3">JS15-10A1</strain>
    </source>
</reference>
<organism evidence="2 3">
    <name type="scientific">Pseudomonas jilinensis</name>
    <dbReference type="NCBI Taxonomy" id="2078689"/>
    <lineage>
        <taxon>Bacteria</taxon>
        <taxon>Pseudomonadati</taxon>
        <taxon>Pseudomonadota</taxon>
        <taxon>Gammaproteobacteria</taxon>
        <taxon>Pseudomonadales</taxon>
        <taxon>Pseudomonadaceae</taxon>
        <taxon>Pseudomonas</taxon>
    </lineage>
</organism>
<feature type="transmembrane region" description="Helical" evidence="1">
    <location>
        <begin position="14"/>
        <end position="32"/>
    </location>
</feature>
<keyword evidence="3" id="KW-1185">Reference proteome</keyword>
<evidence type="ECO:0000313" key="2">
    <source>
        <dbReference type="EMBL" id="RHW21680.1"/>
    </source>
</evidence>
<feature type="transmembrane region" description="Helical" evidence="1">
    <location>
        <begin position="178"/>
        <end position="200"/>
    </location>
</feature>
<name>A0A396RYF6_9PSED</name>
<accession>A0A396RYF6</accession>
<gene>
    <name evidence="2" type="ORF">C2846_06945</name>
</gene>
<keyword evidence="1" id="KW-0472">Membrane</keyword>
<sequence length="208" mass="23265">MLKRLIRWLWEPKLVYLTLLWVIIVLFGLFMMNYQEPIIRVGGLLFQLSGLATVIWGIKKTRDQFGHPAVLAGIRSWFKRCPLCNRPNMGRAEGLMSSGLVGNGSMYSPFIPTDRENLDEWMASVEKGLENIHSRISSVESDYHSTTSKLEAGIKAEAGARDNLRSEMKHIIEESSTGGLHITFIGTVWLFFGVVLATLAPEISALLG</sequence>
<dbReference type="AlphaFoldDB" id="A0A396RYF6"/>
<feature type="transmembrane region" description="Helical" evidence="1">
    <location>
        <begin position="38"/>
        <end position="58"/>
    </location>
</feature>
<evidence type="ECO:0000313" key="3">
    <source>
        <dbReference type="Proteomes" id="UP000265745"/>
    </source>
</evidence>
<keyword evidence="1" id="KW-0812">Transmembrane</keyword>
<dbReference type="RefSeq" id="WP_119701049.1">
    <property type="nucleotide sequence ID" value="NZ_QJSA01000005.1"/>
</dbReference>
<dbReference type="EMBL" id="QJSA01000005">
    <property type="protein sequence ID" value="RHW21680.1"/>
    <property type="molecule type" value="Genomic_DNA"/>
</dbReference>
<protein>
    <submittedName>
        <fullName evidence="2">Uncharacterized protein</fullName>
    </submittedName>
</protein>
<comment type="caution">
    <text evidence="2">The sequence shown here is derived from an EMBL/GenBank/DDBJ whole genome shotgun (WGS) entry which is preliminary data.</text>
</comment>
<evidence type="ECO:0000256" key="1">
    <source>
        <dbReference type="SAM" id="Phobius"/>
    </source>
</evidence>